<dbReference type="PANTHER" id="PTHR48019">
    <property type="entry name" value="SERUM RESPONSE FACTOR HOMOLOG"/>
    <property type="match status" value="1"/>
</dbReference>
<keyword evidence="5" id="KW-0539">Nucleus</keyword>
<organism evidence="8 9">
    <name type="scientific">Rosa chinensis</name>
    <name type="common">China rose</name>
    <dbReference type="NCBI Taxonomy" id="74649"/>
    <lineage>
        <taxon>Eukaryota</taxon>
        <taxon>Viridiplantae</taxon>
        <taxon>Streptophyta</taxon>
        <taxon>Embryophyta</taxon>
        <taxon>Tracheophyta</taxon>
        <taxon>Spermatophyta</taxon>
        <taxon>Magnoliopsida</taxon>
        <taxon>eudicotyledons</taxon>
        <taxon>Gunneridae</taxon>
        <taxon>Pentapetalae</taxon>
        <taxon>rosids</taxon>
        <taxon>fabids</taxon>
        <taxon>Rosales</taxon>
        <taxon>Rosaceae</taxon>
        <taxon>Rosoideae</taxon>
        <taxon>Rosoideae incertae sedis</taxon>
        <taxon>Rosa</taxon>
    </lineage>
</organism>
<proteinExistence type="predicted"/>
<dbReference type="Gene3D" id="3.40.1810.10">
    <property type="entry name" value="Transcription factor, MADS-box"/>
    <property type="match status" value="1"/>
</dbReference>
<dbReference type="GO" id="GO:0010152">
    <property type="term" value="P:pollen maturation"/>
    <property type="evidence" value="ECO:0007669"/>
    <property type="project" value="UniProtKB-ARBA"/>
</dbReference>
<evidence type="ECO:0000256" key="4">
    <source>
        <dbReference type="ARBA" id="ARBA00023163"/>
    </source>
</evidence>
<dbReference type="PROSITE" id="PS50066">
    <property type="entry name" value="MADS_BOX_2"/>
    <property type="match status" value="1"/>
</dbReference>
<evidence type="ECO:0000256" key="6">
    <source>
        <dbReference type="SAM" id="MobiDB-lite"/>
    </source>
</evidence>
<dbReference type="AlphaFoldDB" id="A0A2P6P2N6"/>
<keyword evidence="3" id="KW-0238">DNA-binding</keyword>
<evidence type="ECO:0000256" key="1">
    <source>
        <dbReference type="ARBA" id="ARBA00004123"/>
    </source>
</evidence>
<keyword evidence="4" id="KW-0804">Transcription</keyword>
<feature type="domain" description="MADS-box" evidence="7">
    <location>
        <begin position="1"/>
        <end position="61"/>
    </location>
</feature>
<evidence type="ECO:0000256" key="5">
    <source>
        <dbReference type="ARBA" id="ARBA00023242"/>
    </source>
</evidence>
<reference evidence="8 9" key="1">
    <citation type="journal article" date="2018" name="Nat. Genet.">
        <title>The Rosa genome provides new insights in the design of modern roses.</title>
        <authorList>
            <person name="Bendahmane M."/>
        </authorList>
    </citation>
    <scope>NUCLEOTIDE SEQUENCE [LARGE SCALE GENOMIC DNA]</scope>
    <source>
        <strain evidence="9">cv. Old Blush</strain>
    </source>
</reference>
<protein>
    <submittedName>
        <fullName evidence="8">Putative transcription factor MADS-type1 family</fullName>
    </submittedName>
</protein>
<dbReference type="GO" id="GO:0005634">
    <property type="term" value="C:nucleus"/>
    <property type="evidence" value="ECO:0007669"/>
    <property type="project" value="UniProtKB-SubCell"/>
</dbReference>
<dbReference type="InterPro" id="IPR050142">
    <property type="entry name" value="MADS-box/MEF2_TF"/>
</dbReference>
<evidence type="ECO:0000256" key="3">
    <source>
        <dbReference type="ARBA" id="ARBA00023125"/>
    </source>
</evidence>
<evidence type="ECO:0000313" key="9">
    <source>
        <dbReference type="Proteomes" id="UP000238479"/>
    </source>
</evidence>
<dbReference type="Pfam" id="PF00319">
    <property type="entry name" value="SRF-TF"/>
    <property type="match status" value="1"/>
</dbReference>
<evidence type="ECO:0000259" key="7">
    <source>
        <dbReference type="PROSITE" id="PS50066"/>
    </source>
</evidence>
<dbReference type="OrthoDB" id="1898716at2759"/>
<comment type="caution">
    <text evidence="8">The sequence shown here is derived from an EMBL/GenBank/DDBJ whole genome shotgun (WGS) entry which is preliminary data.</text>
</comment>
<comment type="subcellular location">
    <subcellularLocation>
        <location evidence="1">Nucleus</location>
    </subcellularLocation>
</comment>
<keyword evidence="9" id="KW-1185">Reference proteome</keyword>
<dbReference type="GO" id="GO:0080092">
    <property type="term" value="P:regulation of pollen tube growth"/>
    <property type="evidence" value="ECO:0007669"/>
    <property type="project" value="UniProtKB-ARBA"/>
</dbReference>
<dbReference type="GO" id="GO:0046983">
    <property type="term" value="F:protein dimerization activity"/>
    <property type="evidence" value="ECO:0007669"/>
    <property type="project" value="InterPro"/>
</dbReference>
<name>A0A2P6P2N6_ROSCH</name>
<dbReference type="SMART" id="SM00432">
    <property type="entry name" value="MADS"/>
    <property type="match status" value="1"/>
</dbReference>
<dbReference type="Gramene" id="PRQ16198">
    <property type="protein sequence ID" value="PRQ16198"/>
    <property type="gene ID" value="RchiOBHm_Chr7g0181601"/>
</dbReference>
<feature type="region of interest" description="Disordered" evidence="6">
    <location>
        <begin position="247"/>
        <end position="272"/>
    </location>
</feature>
<evidence type="ECO:0000313" key="8">
    <source>
        <dbReference type="EMBL" id="PRQ16198.1"/>
    </source>
</evidence>
<dbReference type="InterPro" id="IPR036879">
    <property type="entry name" value="TF_MADSbox_sf"/>
</dbReference>
<dbReference type="PRINTS" id="PR00404">
    <property type="entry name" value="MADSDOMAIN"/>
</dbReference>
<dbReference type="GO" id="GO:0003677">
    <property type="term" value="F:DNA binding"/>
    <property type="evidence" value="ECO:0007669"/>
    <property type="project" value="UniProtKB-KW"/>
</dbReference>
<dbReference type="Proteomes" id="UP000238479">
    <property type="component" value="Chromosome 7"/>
</dbReference>
<accession>A0A2P6P2N6</accession>
<gene>
    <name evidence="8" type="ORF">RchiOBHm_Chr7g0181601</name>
</gene>
<dbReference type="FunFam" id="3.40.1810.10:FF:000010">
    <property type="entry name" value="Agamous-like MADS-box protein AGL30"/>
    <property type="match status" value="1"/>
</dbReference>
<dbReference type="InterPro" id="IPR002100">
    <property type="entry name" value="TF_MADSbox"/>
</dbReference>
<evidence type="ECO:0000256" key="2">
    <source>
        <dbReference type="ARBA" id="ARBA00023015"/>
    </source>
</evidence>
<dbReference type="EMBL" id="PDCK01000045">
    <property type="protein sequence ID" value="PRQ16198.1"/>
    <property type="molecule type" value="Genomic_DNA"/>
</dbReference>
<keyword evidence="2" id="KW-0805">Transcription regulation</keyword>
<sequence>MGRVKLKIKKLESSGNRQVTYSKRRNGILKKAKELSILCDVDITLLMFSPAGRPTLFQGERSNFEDIIAKFAHLTPQERVKRKLESLEVLKKTFKKLDHDVNVQEFVGSSTQTVENLTNQARALQTQLTELHKRLSFWSNPEKVDDVEQLRQMEDMLKESISRTHLHKENFEKHQLASLNCTGQFQNGMPSSLIVGSVHETQPMPWILNNDNQHLILPNEASFLPHRDVDCSTNASVARFNSYFGSGASTSTSTGKQSEVGDPGQLDNMGHIPSMEGGCGLNEYDINACLSTELGQQYAYPSYCNPNVPDDKKLKPGVEMNLPTNSVDYQASSNFELSRSLYGDEHPSWLSSSGPSTIAVYDQNTYQQQPNMRL</sequence>
<dbReference type="OMA" id="LTLEISM"/>
<dbReference type="SUPFAM" id="SSF55455">
    <property type="entry name" value="SRF-like"/>
    <property type="match status" value="1"/>
</dbReference>